<accession>A0AA39C263</accession>
<feature type="domain" description="GH18" evidence="1">
    <location>
        <begin position="171"/>
        <end position="247"/>
    </location>
</feature>
<organism evidence="2 3">
    <name type="scientific">Microctonus aethiopoides</name>
    <dbReference type="NCBI Taxonomy" id="144406"/>
    <lineage>
        <taxon>Eukaryota</taxon>
        <taxon>Metazoa</taxon>
        <taxon>Ecdysozoa</taxon>
        <taxon>Arthropoda</taxon>
        <taxon>Hexapoda</taxon>
        <taxon>Insecta</taxon>
        <taxon>Pterygota</taxon>
        <taxon>Neoptera</taxon>
        <taxon>Endopterygota</taxon>
        <taxon>Hymenoptera</taxon>
        <taxon>Apocrita</taxon>
        <taxon>Ichneumonoidea</taxon>
        <taxon>Braconidae</taxon>
        <taxon>Euphorinae</taxon>
        <taxon>Microctonus</taxon>
    </lineage>
</organism>
<dbReference type="GO" id="GO:0005975">
    <property type="term" value="P:carbohydrate metabolic process"/>
    <property type="evidence" value="ECO:0007669"/>
    <property type="project" value="InterPro"/>
</dbReference>
<feature type="non-terminal residue" evidence="2">
    <location>
        <position position="1"/>
    </location>
</feature>
<comment type="caution">
    <text evidence="2">The sequence shown here is derived from an EMBL/GenBank/DDBJ whole genome shotgun (WGS) entry which is preliminary data.</text>
</comment>
<dbReference type="Proteomes" id="UP001168990">
    <property type="component" value="Unassembled WGS sequence"/>
</dbReference>
<dbReference type="PANTHER" id="PTHR11177">
    <property type="entry name" value="CHITINASE"/>
    <property type="match status" value="1"/>
</dbReference>
<dbReference type="SUPFAM" id="SSF51445">
    <property type="entry name" value="(Trans)glycosidases"/>
    <property type="match status" value="1"/>
</dbReference>
<dbReference type="InterPro" id="IPR017853">
    <property type="entry name" value="GH"/>
</dbReference>
<feature type="non-terminal residue" evidence="2">
    <location>
        <position position="264"/>
    </location>
</feature>
<dbReference type="Pfam" id="PF00704">
    <property type="entry name" value="Glyco_hydro_18"/>
    <property type="match status" value="1"/>
</dbReference>
<evidence type="ECO:0000313" key="3">
    <source>
        <dbReference type="Proteomes" id="UP001168990"/>
    </source>
</evidence>
<evidence type="ECO:0000313" key="2">
    <source>
        <dbReference type="EMBL" id="KAK0156696.1"/>
    </source>
</evidence>
<proteinExistence type="predicted"/>
<dbReference type="PANTHER" id="PTHR11177:SF317">
    <property type="entry name" value="CHITINASE 12-RELATED"/>
    <property type="match status" value="1"/>
</dbReference>
<keyword evidence="3" id="KW-1185">Reference proteome</keyword>
<reference evidence="2" key="1">
    <citation type="journal article" date="2023" name="bioRxiv">
        <title>Scaffold-level genome assemblies of two parasitoid biocontrol wasps reveal the parthenogenesis mechanism and an associated novel virus.</title>
        <authorList>
            <person name="Inwood S."/>
            <person name="Skelly J."/>
            <person name="Guhlin J."/>
            <person name="Harrop T."/>
            <person name="Goldson S."/>
            <person name="Dearden P."/>
        </authorList>
    </citation>
    <scope>NUCLEOTIDE SEQUENCE</scope>
    <source>
        <strain evidence="2">Irish</strain>
        <tissue evidence="2">Whole body</tissue>
    </source>
</reference>
<dbReference type="Gene3D" id="3.20.20.80">
    <property type="entry name" value="Glycosidases"/>
    <property type="match status" value="2"/>
</dbReference>
<gene>
    <name evidence="2" type="ORF">PV328_012427</name>
</gene>
<sequence length="264" mass="29819">IIKSIILERSIATIVDVKSFSQLSSSTPSSLPLWLHNDDEYLKFYNITFSSLVNITTVVNNNFKLVDEKKNVISLEDYNSPNIDRFICYASNCFFPIHDNGRVGYSDCWSDAAPGGKNQIKKILSLKKAKKSKVKAIMMSIGGWTYSGNNYGKIFPVCNDQWGAVAGGIKNIQNLSLRCIIPYVEFINVMTYDYFGYGYSNGIVRHNQPKDEIINTLKYIINDKLVNAEKINIGIALYGRGYQISQQDFIKISKENQRPSSGFN</sequence>
<dbReference type="InterPro" id="IPR001223">
    <property type="entry name" value="Glyco_hydro18_cat"/>
</dbReference>
<dbReference type="EMBL" id="JAQQBS010002703">
    <property type="protein sequence ID" value="KAK0156696.1"/>
    <property type="molecule type" value="Genomic_DNA"/>
</dbReference>
<protein>
    <recommendedName>
        <fullName evidence="1">GH18 domain-containing protein</fullName>
    </recommendedName>
</protein>
<dbReference type="InterPro" id="IPR050314">
    <property type="entry name" value="Glycosyl_Hydrlase_18"/>
</dbReference>
<evidence type="ECO:0000259" key="1">
    <source>
        <dbReference type="Pfam" id="PF00704"/>
    </source>
</evidence>
<reference evidence="2" key="2">
    <citation type="submission" date="2023-03" db="EMBL/GenBank/DDBJ databases">
        <authorList>
            <person name="Inwood S.N."/>
            <person name="Skelly J.G."/>
            <person name="Guhlin J."/>
            <person name="Harrop T.W.R."/>
            <person name="Goldson S.G."/>
            <person name="Dearden P.K."/>
        </authorList>
    </citation>
    <scope>NUCLEOTIDE SEQUENCE</scope>
    <source>
        <strain evidence="2">Irish</strain>
        <tissue evidence="2">Whole body</tissue>
    </source>
</reference>
<dbReference type="AlphaFoldDB" id="A0AA39C263"/>
<name>A0AA39C263_9HYME</name>